<feature type="region of interest" description="Disordered" evidence="4">
    <location>
        <begin position="301"/>
        <end position="327"/>
    </location>
</feature>
<dbReference type="EMBL" id="QDGZ01000005">
    <property type="protein sequence ID" value="PVG82543.1"/>
    <property type="molecule type" value="Genomic_DNA"/>
</dbReference>
<evidence type="ECO:0000313" key="6">
    <source>
        <dbReference type="EMBL" id="PVG82543.1"/>
    </source>
</evidence>
<dbReference type="RefSeq" id="WP_116572848.1">
    <property type="nucleotide sequence ID" value="NZ_QDGZ01000005.1"/>
</dbReference>
<dbReference type="PANTHER" id="PTHR30349">
    <property type="entry name" value="PHAGE INTEGRASE-RELATED"/>
    <property type="match status" value="1"/>
</dbReference>
<feature type="compositionally biased region" description="Basic and acidic residues" evidence="4">
    <location>
        <begin position="449"/>
        <end position="459"/>
    </location>
</feature>
<name>A0A2T8FA27_9ACTN</name>
<dbReference type="Proteomes" id="UP000246018">
    <property type="component" value="Unassembled WGS sequence"/>
</dbReference>
<dbReference type="InterPro" id="IPR002104">
    <property type="entry name" value="Integrase_catalytic"/>
</dbReference>
<evidence type="ECO:0000259" key="5">
    <source>
        <dbReference type="PROSITE" id="PS51898"/>
    </source>
</evidence>
<dbReference type="SUPFAM" id="SSF56349">
    <property type="entry name" value="DNA breaking-rejoining enzymes"/>
    <property type="match status" value="1"/>
</dbReference>
<comment type="caution">
    <text evidence="6">The sequence shown here is derived from an EMBL/GenBank/DDBJ whole genome shotgun (WGS) entry which is preliminary data.</text>
</comment>
<dbReference type="OrthoDB" id="3773913at2"/>
<organism evidence="6 7">
    <name type="scientific">Nocardioides gansuensis</name>
    <dbReference type="NCBI Taxonomy" id="2138300"/>
    <lineage>
        <taxon>Bacteria</taxon>
        <taxon>Bacillati</taxon>
        <taxon>Actinomycetota</taxon>
        <taxon>Actinomycetes</taxon>
        <taxon>Propionibacteriales</taxon>
        <taxon>Nocardioidaceae</taxon>
        <taxon>Nocardioides</taxon>
    </lineage>
</organism>
<evidence type="ECO:0000256" key="2">
    <source>
        <dbReference type="ARBA" id="ARBA00023125"/>
    </source>
</evidence>
<dbReference type="GO" id="GO:0003677">
    <property type="term" value="F:DNA binding"/>
    <property type="evidence" value="ECO:0007669"/>
    <property type="project" value="UniProtKB-KW"/>
</dbReference>
<dbReference type="GO" id="GO:0015074">
    <property type="term" value="P:DNA integration"/>
    <property type="evidence" value="ECO:0007669"/>
    <property type="project" value="InterPro"/>
</dbReference>
<evidence type="ECO:0000256" key="4">
    <source>
        <dbReference type="SAM" id="MobiDB-lite"/>
    </source>
</evidence>
<reference evidence="6 7" key="1">
    <citation type="submission" date="2018-04" db="EMBL/GenBank/DDBJ databases">
        <title>Genome of Nocardioides gansuensis WSJ-1.</title>
        <authorList>
            <person name="Wu S."/>
            <person name="Wang G."/>
        </authorList>
    </citation>
    <scope>NUCLEOTIDE SEQUENCE [LARGE SCALE GENOMIC DNA]</scope>
    <source>
        <strain evidence="6 7">WSJ-1</strain>
    </source>
</reference>
<dbReference type="InterPro" id="IPR010998">
    <property type="entry name" value="Integrase_recombinase_N"/>
</dbReference>
<evidence type="ECO:0000313" key="7">
    <source>
        <dbReference type="Proteomes" id="UP000246018"/>
    </source>
</evidence>
<dbReference type="InterPro" id="IPR050090">
    <property type="entry name" value="Tyrosine_recombinase_XerCD"/>
</dbReference>
<evidence type="ECO:0000256" key="1">
    <source>
        <dbReference type="ARBA" id="ARBA00008857"/>
    </source>
</evidence>
<gene>
    <name evidence="6" type="ORF">DDE18_13960</name>
</gene>
<dbReference type="PROSITE" id="PS51898">
    <property type="entry name" value="TYR_RECOMBINASE"/>
    <property type="match status" value="1"/>
</dbReference>
<dbReference type="InterPro" id="IPR011010">
    <property type="entry name" value="DNA_brk_join_enz"/>
</dbReference>
<dbReference type="Gene3D" id="1.10.443.10">
    <property type="entry name" value="Intergrase catalytic core"/>
    <property type="match status" value="1"/>
</dbReference>
<dbReference type="GO" id="GO:0006310">
    <property type="term" value="P:DNA recombination"/>
    <property type="evidence" value="ECO:0007669"/>
    <property type="project" value="UniProtKB-KW"/>
</dbReference>
<sequence length="488" mass="53808">MNERRSSFDVRVWSIQTLRGTRGTTYGVRWAVAGKRFRRTFATSKLADGFRAELLTSVRHGRPFDVDNGLPEVLAHEHQPISWFEHAVSYARNKWPQVSPNHRRGIAETLTDATLELTAAAGAPEADWQMLRSVLLRVAFNPTRDAAPADEPVIAWLTRNSVPITDLGQATTVRRVVERLGRRLDGKPAAAATLARKRAVLHNALDAAVEEGHLTVNPLRNLHLRRTPASAAVDRRSVVSPEQATALLTAVRQSNPALEAFFACLYYAGLRPAEALGLTVDDLRLPASGWGELIITGSQQSTAPAWTDDDSKRQDRPLKHRAPGTVRYVPAPPELVDTLRRHLDTFASGIHGHLFVARTGKAGHPIAPPYEVTVSMNTVYRAWDRARRAVLTPAEYDGPLARRPYDLRHAYVSTWLAAGVSPAEIAEQAGHSTNVLLKVYSKPVTGQQDRSRRAVDEMLRPATTPPNVPDPLQERSKSGPDGGQLPLW</sequence>
<accession>A0A2T8FA27</accession>
<keyword evidence="2" id="KW-0238">DNA-binding</keyword>
<comment type="similarity">
    <text evidence="1">Belongs to the 'phage' integrase family.</text>
</comment>
<feature type="domain" description="Tyr recombinase" evidence="5">
    <location>
        <begin position="234"/>
        <end position="454"/>
    </location>
</feature>
<proteinExistence type="inferred from homology"/>
<dbReference type="AlphaFoldDB" id="A0A2T8FA27"/>
<protein>
    <submittedName>
        <fullName evidence="6">Integrase</fullName>
    </submittedName>
</protein>
<evidence type="ECO:0000256" key="3">
    <source>
        <dbReference type="ARBA" id="ARBA00023172"/>
    </source>
</evidence>
<dbReference type="InterPro" id="IPR013762">
    <property type="entry name" value="Integrase-like_cat_sf"/>
</dbReference>
<dbReference type="PANTHER" id="PTHR30349:SF64">
    <property type="entry name" value="PROPHAGE INTEGRASE INTD-RELATED"/>
    <property type="match status" value="1"/>
</dbReference>
<dbReference type="Pfam" id="PF00589">
    <property type="entry name" value="Phage_integrase"/>
    <property type="match status" value="1"/>
</dbReference>
<dbReference type="CDD" id="cd01189">
    <property type="entry name" value="INT_ICEBs1_C_like"/>
    <property type="match status" value="1"/>
</dbReference>
<feature type="region of interest" description="Disordered" evidence="4">
    <location>
        <begin position="446"/>
        <end position="488"/>
    </location>
</feature>
<dbReference type="Gene3D" id="1.10.150.130">
    <property type="match status" value="1"/>
</dbReference>
<keyword evidence="3" id="KW-0233">DNA recombination</keyword>
<keyword evidence="7" id="KW-1185">Reference proteome</keyword>